<sequence>MYDNICKFLAETYSQDFASWLLGEPVNLTVLSPSELSLEPIRADALILLESEDVVLHLEFQTEPDKNMPFRMLDYRTRVYRRFPNKTMRQVVIYLKETGSEFVYQTSFTLPNTRHEFEVIRLWEIPAREMLAFPGLLPLATLGKTANRAGILREVAERIEGIETRREKSNVAASTGILAGLVLSQEIIQRLLREDIMQESTFYQYILNKGETRGEARGEARGRQQEALSLISRQLNRRFGQLSPDVADRIRDLPVERLEQLGEDLLDFSGPEDLVAWLARN</sequence>
<dbReference type="InterPro" id="IPR010106">
    <property type="entry name" value="RpnA"/>
</dbReference>
<dbReference type="InterPro" id="IPR025587">
    <property type="entry name" value="DUF4351"/>
</dbReference>
<dbReference type="Pfam" id="PF14261">
    <property type="entry name" value="DUF4351"/>
    <property type="match status" value="1"/>
</dbReference>
<dbReference type="RefSeq" id="WP_332867618.1">
    <property type="nucleotide sequence ID" value="NZ_JBAFSM010000077.1"/>
</dbReference>
<dbReference type="Proteomes" id="UP001328733">
    <property type="component" value="Unassembled WGS sequence"/>
</dbReference>
<organism evidence="2 3">
    <name type="scientific">Pannus brasiliensis CCIBt3594</name>
    <dbReference type="NCBI Taxonomy" id="1427578"/>
    <lineage>
        <taxon>Bacteria</taxon>
        <taxon>Bacillati</taxon>
        <taxon>Cyanobacteriota</taxon>
        <taxon>Cyanophyceae</taxon>
        <taxon>Oscillatoriophycideae</taxon>
        <taxon>Chroococcales</taxon>
        <taxon>Microcystaceae</taxon>
        <taxon>Pannus</taxon>
    </lineage>
</organism>
<comment type="caution">
    <text evidence="2">The sequence shown here is derived from an EMBL/GenBank/DDBJ whole genome shotgun (WGS) entry which is preliminary data.</text>
</comment>
<evidence type="ECO:0000259" key="1">
    <source>
        <dbReference type="Pfam" id="PF14261"/>
    </source>
</evidence>
<feature type="domain" description="DUF4351" evidence="1">
    <location>
        <begin position="221"/>
        <end position="278"/>
    </location>
</feature>
<dbReference type="PANTHER" id="PTHR34613:SF1">
    <property type="entry name" value="SLL6017 PROTEIN"/>
    <property type="match status" value="1"/>
</dbReference>
<accession>A0AAW9QXX7</accession>
<evidence type="ECO:0000313" key="2">
    <source>
        <dbReference type="EMBL" id="MEG3440149.1"/>
    </source>
</evidence>
<proteinExistence type="predicted"/>
<dbReference type="AlphaFoldDB" id="A0AAW9QXX7"/>
<protein>
    <submittedName>
        <fullName evidence="2">Rpn family recombination-promoting nuclease/putative transposase</fullName>
    </submittedName>
</protein>
<keyword evidence="3" id="KW-1185">Reference proteome</keyword>
<evidence type="ECO:0000313" key="3">
    <source>
        <dbReference type="Proteomes" id="UP001328733"/>
    </source>
</evidence>
<name>A0AAW9QXX7_9CHRO</name>
<dbReference type="EMBL" id="JBAFSM010000077">
    <property type="protein sequence ID" value="MEG3440149.1"/>
    <property type="molecule type" value="Genomic_DNA"/>
</dbReference>
<dbReference type="PANTHER" id="PTHR34613">
    <property type="entry name" value="SLL0800 PROTEIN"/>
    <property type="match status" value="1"/>
</dbReference>
<gene>
    <name evidence="2" type="ORF">V0288_23670</name>
</gene>
<dbReference type="NCBIfam" id="TIGR01784">
    <property type="entry name" value="T_den_put_tspse"/>
    <property type="match status" value="1"/>
</dbReference>
<reference evidence="2 3" key="1">
    <citation type="submission" date="2024-01" db="EMBL/GenBank/DDBJ databases">
        <title>Genomic insights into the taxonomy and metabolism of the cyanobacterium Pannus brasiliensis CCIBt3594.</title>
        <authorList>
            <person name="Machado M."/>
            <person name="Botero N.B."/>
            <person name="Andreote A.P.D."/>
            <person name="Feitosa A.M.T."/>
            <person name="Popin R."/>
            <person name="Sivonen K."/>
            <person name="Fiore M.F."/>
        </authorList>
    </citation>
    <scope>NUCLEOTIDE SEQUENCE [LARGE SCALE GENOMIC DNA]</scope>
    <source>
        <strain evidence="2 3">CCIBt3594</strain>
    </source>
</reference>